<feature type="transmembrane region" description="Helical" evidence="1">
    <location>
        <begin position="42"/>
        <end position="63"/>
    </location>
</feature>
<evidence type="ECO:0000313" key="3">
    <source>
        <dbReference type="Proteomes" id="UP000309174"/>
    </source>
</evidence>
<gene>
    <name evidence="2" type="ORF">ETD83_34755</name>
</gene>
<keyword evidence="1" id="KW-1133">Transmembrane helix</keyword>
<dbReference type="RefSeq" id="WP_138649450.1">
    <property type="nucleotide sequence ID" value="NZ_VCKW01000277.1"/>
</dbReference>
<name>A0A5C4J2C4_9ACTN</name>
<dbReference type="Pfam" id="PF11139">
    <property type="entry name" value="SfLAP"/>
    <property type="match status" value="1"/>
</dbReference>
<feature type="transmembrane region" description="Helical" evidence="1">
    <location>
        <begin position="136"/>
        <end position="152"/>
    </location>
</feature>
<feature type="transmembrane region" description="Helical" evidence="1">
    <location>
        <begin position="12"/>
        <end position="30"/>
    </location>
</feature>
<dbReference type="EMBL" id="VCKW01000277">
    <property type="protein sequence ID" value="TMQ90588.1"/>
    <property type="molecule type" value="Genomic_DNA"/>
</dbReference>
<feature type="transmembrane region" description="Helical" evidence="1">
    <location>
        <begin position="202"/>
        <end position="225"/>
    </location>
</feature>
<reference evidence="2 3" key="1">
    <citation type="submission" date="2019-05" db="EMBL/GenBank/DDBJ databases">
        <title>Draft genome sequence of Actinomadura sp. 14C53.</title>
        <authorList>
            <person name="Saricaoglu S."/>
            <person name="Isik K."/>
        </authorList>
    </citation>
    <scope>NUCLEOTIDE SEQUENCE [LARGE SCALE GENOMIC DNA]</scope>
    <source>
        <strain evidence="2 3">14C53</strain>
    </source>
</reference>
<keyword evidence="3" id="KW-1185">Reference proteome</keyword>
<organism evidence="2 3">
    <name type="scientific">Actinomadura soli</name>
    <dbReference type="NCBI Taxonomy" id="2508997"/>
    <lineage>
        <taxon>Bacteria</taxon>
        <taxon>Bacillati</taxon>
        <taxon>Actinomycetota</taxon>
        <taxon>Actinomycetes</taxon>
        <taxon>Streptosporangiales</taxon>
        <taxon>Thermomonosporaceae</taxon>
        <taxon>Actinomadura</taxon>
    </lineage>
</organism>
<dbReference type="Proteomes" id="UP000309174">
    <property type="component" value="Unassembled WGS sequence"/>
</dbReference>
<accession>A0A5C4J2C4</accession>
<dbReference type="AlphaFoldDB" id="A0A5C4J2C4"/>
<proteinExistence type="predicted"/>
<dbReference type="OrthoDB" id="4753036at2"/>
<keyword evidence="1" id="KW-0812">Transmembrane</keyword>
<evidence type="ECO:0000256" key="1">
    <source>
        <dbReference type="SAM" id="Phobius"/>
    </source>
</evidence>
<feature type="transmembrane region" description="Helical" evidence="1">
    <location>
        <begin position="158"/>
        <end position="181"/>
    </location>
</feature>
<evidence type="ECO:0000313" key="2">
    <source>
        <dbReference type="EMBL" id="TMQ90588.1"/>
    </source>
</evidence>
<sequence length="226" mass="23131">MGEVIGNLLPLAIGVAISPIPIIAVILMLLSPRARTTGPGFLAGWAGGIVIATTVLVVIANAIGMNGSAGQPKTPVSWIELLLGVLVLTLAARQWAYRPGEGAEAETPSWMRAIDEVTPAKAASLGLLLSAVNPKNLIMCVAAGIAIAQGELGVGSEVVAVAVFAVIAACSVAIPVLVYVADAERMRGPLDDLKAWLERNSTTVMFVLLLVIGVVLLGKGIGGLID</sequence>
<protein>
    <submittedName>
        <fullName evidence="2">GAP family protein</fullName>
    </submittedName>
</protein>
<keyword evidence="1" id="KW-0472">Membrane</keyword>
<dbReference type="InterPro" id="IPR021315">
    <property type="entry name" value="Gap/Sap"/>
</dbReference>
<comment type="caution">
    <text evidence="2">The sequence shown here is derived from an EMBL/GenBank/DDBJ whole genome shotgun (WGS) entry which is preliminary data.</text>
</comment>